<feature type="transmembrane region" description="Helical" evidence="5">
    <location>
        <begin position="399"/>
        <end position="419"/>
    </location>
</feature>
<dbReference type="Proteomes" id="UP000466442">
    <property type="component" value="Unassembled WGS sequence"/>
</dbReference>
<name>A0A8S9XRQ0_APOLU</name>
<evidence type="ECO:0000256" key="4">
    <source>
        <dbReference type="ARBA" id="ARBA00023136"/>
    </source>
</evidence>
<comment type="subcellular location">
    <subcellularLocation>
        <location evidence="1">Membrane</location>
        <topology evidence="1">Multi-pass membrane protein</topology>
    </subcellularLocation>
</comment>
<keyword evidence="3 5" id="KW-1133">Transmembrane helix</keyword>
<dbReference type="PANTHER" id="PTHR24064">
    <property type="entry name" value="SOLUTE CARRIER FAMILY 22 MEMBER"/>
    <property type="match status" value="1"/>
</dbReference>
<dbReference type="PROSITE" id="PS50850">
    <property type="entry name" value="MFS"/>
    <property type="match status" value="1"/>
</dbReference>
<feature type="transmembrane region" description="Helical" evidence="5">
    <location>
        <begin position="29"/>
        <end position="49"/>
    </location>
</feature>
<dbReference type="GO" id="GO:0016020">
    <property type="term" value="C:membrane"/>
    <property type="evidence" value="ECO:0007669"/>
    <property type="project" value="UniProtKB-SubCell"/>
</dbReference>
<evidence type="ECO:0000313" key="7">
    <source>
        <dbReference type="EMBL" id="KAF6211607.1"/>
    </source>
</evidence>
<evidence type="ECO:0000256" key="2">
    <source>
        <dbReference type="ARBA" id="ARBA00022692"/>
    </source>
</evidence>
<evidence type="ECO:0000256" key="1">
    <source>
        <dbReference type="ARBA" id="ARBA00004141"/>
    </source>
</evidence>
<dbReference type="Pfam" id="PF00083">
    <property type="entry name" value="Sugar_tr"/>
    <property type="match status" value="1"/>
</dbReference>
<comment type="caution">
    <text evidence="7">The sequence shown here is derived from an EMBL/GenBank/DDBJ whole genome shotgun (WGS) entry which is preliminary data.</text>
</comment>
<dbReference type="InterPro" id="IPR036259">
    <property type="entry name" value="MFS_trans_sf"/>
</dbReference>
<evidence type="ECO:0000256" key="5">
    <source>
        <dbReference type="SAM" id="Phobius"/>
    </source>
</evidence>
<feature type="non-terminal residue" evidence="7">
    <location>
        <position position="420"/>
    </location>
</feature>
<keyword evidence="2 5" id="KW-0812">Transmembrane</keyword>
<keyword evidence="4 5" id="KW-0472">Membrane</keyword>
<dbReference type="EMBL" id="WIXP02000004">
    <property type="protein sequence ID" value="KAF6211607.1"/>
    <property type="molecule type" value="Genomic_DNA"/>
</dbReference>
<dbReference type="Gene3D" id="1.20.1250.20">
    <property type="entry name" value="MFS general substrate transporter like domains"/>
    <property type="match status" value="1"/>
</dbReference>
<sequence>MTMETAAKGYPRSNGEPDFLTKTLGDVGYWHFIVILLMMAFNTPVVFHISSPEVSGVNHLFWCAYPHHKFTYEQWINLSSVSYTSFRGVNTTDRCKIKDLPYLTLYYEELIRINTSRTRPCHLWEFKKTRVSLLSTYNLACLPLPVNNIAESAFSIGSGFGGILCSYLADRFGRKKLLMGSQLMNVMIGFCIANAPTFALYLFYRVLLGFSCSAVLLCSLVICLEIAGGKWRDRLTTVFMFSYSLGYVTLYLLSRLFNSWVYLQYSITLLGIFLLSIYWAVPESPRWLLTVQNLPGLMAVLKSVSDINRKPLMPGTTSRLKNMPPMQVEPTSVSLLMLFRKGAIGRVSAVSPFVFFFCNVTYFGLVLNDDLFTLGLLYSGAIEFIACLVVLILGLKNDVLMVTVANGLSGVCCLVGAYVM</sequence>
<feature type="domain" description="Major facilitator superfamily (MFS) profile" evidence="6">
    <location>
        <begin position="100"/>
        <end position="420"/>
    </location>
</feature>
<evidence type="ECO:0000313" key="8">
    <source>
        <dbReference type="Proteomes" id="UP000466442"/>
    </source>
</evidence>
<evidence type="ECO:0000256" key="3">
    <source>
        <dbReference type="ARBA" id="ARBA00022989"/>
    </source>
</evidence>
<dbReference type="SUPFAM" id="SSF103473">
    <property type="entry name" value="MFS general substrate transporter"/>
    <property type="match status" value="1"/>
</dbReference>
<feature type="transmembrane region" description="Helical" evidence="5">
    <location>
        <begin position="371"/>
        <end position="392"/>
    </location>
</feature>
<feature type="transmembrane region" description="Helical" evidence="5">
    <location>
        <begin position="343"/>
        <end position="365"/>
    </location>
</feature>
<reference evidence="7" key="1">
    <citation type="journal article" date="2021" name="Mol. Ecol. Resour.">
        <title>Apolygus lucorum genome provides insights into omnivorousness and mesophyll feeding.</title>
        <authorList>
            <person name="Liu Y."/>
            <person name="Liu H."/>
            <person name="Wang H."/>
            <person name="Huang T."/>
            <person name="Liu B."/>
            <person name="Yang B."/>
            <person name="Yin L."/>
            <person name="Li B."/>
            <person name="Zhang Y."/>
            <person name="Zhang S."/>
            <person name="Jiang F."/>
            <person name="Zhang X."/>
            <person name="Ren Y."/>
            <person name="Wang B."/>
            <person name="Wang S."/>
            <person name="Lu Y."/>
            <person name="Wu K."/>
            <person name="Fan W."/>
            <person name="Wang G."/>
        </authorList>
    </citation>
    <scope>NUCLEOTIDE SEQUENCE</scope>
    <source>
        <strain evidence="7">12Hb</strain>
    </source>
</reference>
<dbReference type="OrthoDB" id="6589551at2759"/>
<protein>
    <recommendedName>
        <fullName evidence="6">Major facilitator superfamily (MFS) profile domain-containing protein</fullName>
    </recommendedName>
</protein>
<dbReference type="AlphaFoldDB" id="A0A8S9XRQ0"/>
<dbReference type="InterPro" id="IPR020846">
    <property type="entry name" value="MFS_dom"/>
</dbReference>
<accession>A0A8S9XRQ0</accession>
<dbReference type="InterPro" id="IPR005828">
    <property type="entry name" value="MFS_sugar_transport-like"/>
</dbReference>
<dbReference type="GO" id="GO:0022857">
    <property type="term" value="F:transmembrane transporter activity"/>
    <property type="evidence" value="ECO:0007669"/>
    <property type="project" value="InterPro"/>
</dbReference>
<feature type="transmembrane region" description="Helical" evidence="5">
    <location>
        <begin position="183"/>
        <end position="202"/>
    </location>
</feature>
<proteinExistence type="predicted"/>
<organism evidence="7 8">
    <name type="scientific">Apolygus lucorum</name>
    <name type="common">Small green plant bug</name>
    <name type="synonym">Lygocoris lucorum</name>
    <dbReference type="NCBI Taxonomy" id="248454"/>
    <lineage>
        <taxon>Eukaryota</taxon>
        <taxon>Metazoa</taxon>
        <taxon>Ecdysozoa</taxon>
        <taxon>Arthropoda</taxon>
        <taxon>Hexapoda</taxon>
        <taxon>Insecta</taxon>
        <taxon>Pterygota</taxon>
        <taxon>Neoptera</taxon>
        <taxon>Paraneoptera</taxon>
        <taxon>Hemiptera</taxon>
        <taxon>Heteroptera</taxon>
        <taxon>Panheteroptera</taxon>
        <taxon>Cimicomorpha</taxon>
        <taxon>Miridae</taxon>
        <taxon>Mirini</taxon>
        <taxon>Apolygus</taxon>
    </lineage>
</organism>
<evidence type="ECO:0000259" key="6">
    <source>
        <dbReference type="PROSITE" id="PS50850"/>
    </source>
</evidence>
<feature type="transmembrane region" description="Helical" evidence="5">
    <location>
        <begin position="208"/>
        <end position="228"/>
    </location>
</feature>
<gene>
    <name evidence="7" type="ORF">GE061_012120</name>
</gene>
<keyword evidence="8" id="KW-1185">Reference proteome</keyword>
<feature type="transmembrane region" description="Helical" evidence="5">
    <location>
        <begin position="235"/>
        <end position="254"/>
    </location>
</feature>
<feature type="transmembrane region" description="Helical" evidence="5">
    <location>
        <begin position="260"/>
        <end position="281"/>
    </location>
</feature>